<comment type="pathway">
    <text evidence="1 4">Purine metabolism; IMP biosynthesis via de novo pathway; N(2)-formyl-N(1)-(5-phospho-D-ribosyl)glycinamide from N(1)-(5-phospho-D-ribosyl)glycinamide (10-formyl THF route): step 1/1.</text>
</comment>
<evidence type="ECO:0000256" key="1">
    <source>
        <dbReference type="ARBA" id="ARBA00005054"/>
    </source>
</evidence>
<dbReference type="UniPathway" id="UPA00074">
    <property type="reaction ID" value="UER00126"/>
</dbReference>
<feature type="domain" description="Formyl transferase N-terminal" evidence="5">
    <location>
        <begin position="8"/>
        <end position="180"/>
    </location>
</feature>
<sequence>MRIGDSVKIAVFASGNGSNFQTLAEQFPDQVKFVFSDHHDAYVLERAERLGVAKASLELKEFSSKVDYEKALVEILEDQEINLILLAGYMKIIGATMLSKYKGKIINVHPSYLPDFAGSPHAIEESHEAKKGLGISIHYVDEGVDTGELIAQIPLAYHEDLEVYERSVHEAEHKLYPEVVRQIILHQQ</sequence>
<dbReference type="Pfam" id="PF00551">
    <property type="entry name" value="Formyl_trans_N"/>
    <property type="match status" value="1"/>
</dbReference>
<feature type="binding site" evidence="4">
    <location>
        <position position="107"/>
    </location>
    <ligand>
        <name>(6R)-10-formyltetrahydrofolate</name>
        <dbReference type="ChEBI" id="CHEBI:195366"/>
    </ligand>
</feature>
<protein>
    <recommendedName>
        <fullName evidence="4">Phosphoribosylglycinamide formyltransferase</fullName>
        <ecNumber evidence="4">2.1.2.2</ecNumber>
    </recommendedName>
    <alternativeName>
        <fullName evidence="4">5'-phosphoribosylglycinamide transformylase</fullName>
    </alternativeName>
    <alternativeName>
        <fullName evidence="4">GAR transformylase</fullName>
        <shortName evidence="4">GART</shortName>
    </alternativeName>
</protein>
<dbReference type="CDD" id="cd08645">
    <property type="entry name" value="FMT_core_GART"/>
    <property type="match status" value="1"/>
</dbReference>
<dbReference type="HAMAP" id="MF_01930">
    <property type="entry name" value="PurN"/>
    <property type="match status" value="1"/>
</dbReference>
<dbReference type="EMBL" id="BBSI01000030">
    <property type="protein sequence ID" value="GAM80816.1"/>
    <property type="molecule type" value="Genomic_DNA"/>
</dbReference>
<dbReference type="InterPro" id="IPR004607">
    <property type="entry name" value="GART"/>
</dbReference>
<evidence type="ECO:0000256" key="4">
    <source>
        <dbReference type="HAMAP-Rule" id="MF_01930"/>
    </source>
</evidence>
<dbReference type="Proteomes" id="UP000031847">
    <property type="component" value="Unassembled WGS sequence"/>
</dbReference>
<dbReference type="SUPFAM" id="SSF53328">
    <property type="entry name" value="Formyltransferase"/>
    <property type="match status" value="1"/>
</dbReference>
<dbReference type="PANTHER" id="PTHR43369">
    <property type="entry name" value="PHOSPHORIBOSYLGLYCINAMIDE FORMYLTRANSFERASE"/>
    <property type="match status" value="1"/>
</dbReference>
<dbReference type="GO" id="GO:0005829">
    <property type="term" value="C:cytosol"/>
    <property type="evidence" value="ECO:0007669"/>
    <property type="project" value="TreeGrafter"/>
</dbReference>
<evidence type="ECO:0000259" key="5">
    <source>
        <dbReference type="Pfam" id="PF00551"/>
    </source>
</evidence>
<comment type="similarity">
    <text evidence="4">Belongs to the GART family.</text>
</comment>
<dbReference type="InterPro" id="IPR002376">
    <property type="entry name" value="Formyl_transf_N"/>
</dbReference>
<accession>A0A0B8QQA8</accession>
<evidence type="ECO:0000313" key="7">
    <source>
        <dbReference type="Proteomes" id="UP000031847"/>
    </source>
</evidence>
<proteinExistence type="inferred from homology"/>
<feature type="site" description="Raises pKa of active site His" evidence="4">
    <location>
        <position position="145"/>
    </location>
</feature>
<comment type="function">
    <text evidence="4">Catalyzes the transfer of a formyl group from 10-formyltetrahydrofolate to 5-phospho-ribosyl-glycinamide (GAR), producing 5-phospho-ribosyl-N-formylglycinamide (FGAR) and tetrahydrofolate.</text>
</comment>
<feature type="active site" description="Proton donor" evidence="4">
    <location>
        <position position="109"/>
    </location>
</feature>
<keyword evidence="2 4" id="KW-0808">Transferase</keyword>
<feature type="binding site" evidence="4">
    <location>
        <begin position="17"/>
        <end position="19"/>
    </location>
    <ligand>
        <name>N(1)-(5-phospho-beta-D-ribosyl)glycinamide</name>
        <dbReference type="ChEBI" id="CHEBI:143788"/>
    </ligand>
</feature>
<keyword evidence="3 4" id="KW-0658">Purine biosynthesis</keyword>
<dbReference type="NCBIfam" id="TIGR00639">
    <property type="entry name" value="PurN"/>
    <property type="match status" value="1"/>
</dbReference>
<dbReference type="Gene3D" id="3.40.50.170">
    <property type="entry name" value="Formyl transferase, N-terminal domain"/>
    <property type="match status" value="1"/>
</dbReference>
<feature type="binding site" evidence="4">
    <location>
        <begin position="90"/>
        <end position="93"/>
    </location>
    <ligand>
        <name>(6R)-10-formyltetrahydrofolate</name>
        <dbReference type="ChEBI" id="CHEBI:195366"/>
    </ligand>
</feature>
<evidence type="ECO:0000256" key="3">
    <source>
        <dbReference type="ARBA" id="ARBA00022755"/>
    </source>
</evidence>
<reference evidence="6 7" key="1">
    <citation type="submission" date="2015-01" db="EMBL/GenBank/DDBJ databases">
        <title>Lactococcus lactis subsp.lactis JCM 5805 whole genome shotgun sequence.</title>
        <authorList>
            <person name="Fujii T."/>
            <person name="Tomita Y."/>
            <person name="Ikushima S."/>
            <person name="Fujiwara D."/>
        </authorList>
    </citation>
    <scope>NUCLEOTIDE SEQUENCE [LARGE SCALE GENOMIC DNA]</scope>
    <source>
        <strain evidence="6 7">JCM 5805</strain>
    </source>
</reference>
<evidence type="ECO:0000313" key="6">
    <source>
        <dbReference type="EMBL" id="GAM80816.1"/>
    </source>
</evidence>
<evidence type="ECO:0000256" key="2">
    <source>
        <dbReference type="ARBA" id="ARBA00022679"/>
    </source>
</evidence>
<dbReference type="AlphaFoldDB" id="A0A0B8QQA8"/>
<dbReference type="PANTHER" id="PTHR43369:SF2">
    <property type="entry name" value="PHOSPHORIBOSYLGLYCINAMIDE FORMYLTRANSFERASE"/>
    <property type="match status" value="1"/>
</dbReference>
<comment type="caution">
    <text evidence="6">The sequence shown here is derived from an EMBL/GenBank/DDBJ whole genome shotgun (WGS) entry which is preliminary data.</text>
</comment>
<dbReference type="GO" id="GO:0006189">
    <property type="term" value="P:'de novo' IMP biosynthetic process"/>
    <property type="evidence" value="ECO:0007669"/>
    <property type="project" value="UniProtKB-UniRule"/>
</dbReference>
<dbReference type="InterPro" id="IPR036477">
    <property type="entry name" value="Formyl_transf_N_sf"/>
</dbReference>
<name>A0A0B8QQA8_LACLL</name>
<feature type="binding site" evidence="4">
    <location>
        <position position="65"/>
    </location>
    <ligand>
        <name>(6R)-10-formyltetrahydrofolate</name>
        <dbReference type="ChEBI" id="CHEBI:195366"/>
    </ligand>
</feature>
<gene>
    <name evidence="4" type="primary">purN</name>
    <name evidence="6" type="ORF">JCM5805K_1933</name>
</gene>
<organism evidence="6 7">
    <name type="scientific">Lactococcus lactis subsp. lactis</name>
    <name type="common">Streptococcus lactis</name>
    <dbReference type="NCBI Taxonomy" id="1360"/>
    <lineage>
        <taxon>Bacteria</taxon>
        <taxon>Bacillati</taxon>
        <taxon>Bacillota</taxon>
        <taxon>Bacilli</taxon>
        <taxon>Lactobacillales</taxon>
        <taxon>Streptococcaceae</taxon>
        <taxon>Lactococcus</taxon>
    </lineage>
</organism>
<dbReference type="EC" id="2.1.2.2" evidence="4"/>
<comment type="catalytic activity">
    <reaction evidence="4">
        <text>N(1)-(5-phospho-beta-D-ribosyl)glycinamide + (6R)-10-formyltetrahydrofolate = N(2)-formyl-N(1)-(5-phospho-beta-D-ribosyl)glycinamide + (6S)-5,6,7,8-tetrahydrofolate + H(+)</text>
        <dbReference type="Rhea" id="RHEA:15053"/>
        <dbReference type="ChEBI" id="CHEBI:15378"/>
        <dbReference type="ChEBI" id="CHEBI:57453"/>
        <dbReference type="ChEBI" id="CHEBI:143788"/>
        <dbReference type="ChEBI" id="CHEBI:147286"/>
        <dbReference type="ChEBI" id="CHEBI:195366"/>
        <dbReference type="EC" id="2.1.2.2"/>
    </reaction>
</comment>
<dbReference type="GO" id="GO:0004644">
    <property type="term" value="F:phosphoribosylglycinamide formyltransferase activity"/>
    <property type="evidence" value="ECO:0007669"/>
    <property type="project" value="UniProtKB-UniRule"/>
</dbReference>